<dbReference type="Proteomes" id="UP000242474">
    <property type="component" value="Unassembled WGS sequence"/>
</dbReference>
<dbReference type="Gene3D" id="1.10.510.10">
    <property type="entry name" value="Transferase(Phosphotransferase) domain 1"/>
    <property type="match status" value="1"/>
</dbReference>
<dbReference type="AlphaFoldDB" id="A0A2G5BKI6"/>
<dbReference type="InterPro" id="IPR051177">
    <property type="entry name" value="CIK-Related_Protein"/>
</dbReference>
<evidence type="ECO:0000313" key="4">
    <source>
        <dbReference type="Proteomes" id="UP000242474"/>
    </source>
</evidence>
<dbReference type="Gene3D" id="1.25.10.10">
    <property type="entry name" value="Leucine-rich Repeat Variant"/>
    <property type="match status" value="1"/>
</dbReference>
<feature type="compositionally biased region" description="Low complexity" evidence="1">
    <location>
        <begin position="689"/>
        <end position="703"/>
    </location>
</feature>
<feature type="region of interest" description="Disordered" evidence="1">
    <location>
        <begin position="745"/>
        <end position="835"/>
    </location>
</feature>
<dbReference type="PANTHER" id="PTHR12984:SF3">
    <property type="entry name" value="N-TERMINAL KINASE-LIKE PROTEIN"/>
    <property type="match status" value="1"/>
</dbReference>
<dbReference type="InterPro" id="IPR016024">
    <property type="entry name" value="ARM-type_fold"/>
</dbReference>
<evidence type="ECO:0000313" key="3">
    <source>
        <dbReference type="EMBL" id="PIA19526.1"/>
    </source>
</evidence>
<dbReference type="GO" id="GO:0006409">
    <property type="term" value="P:tRNA export from nucleus"/>
    <property type="evidence" value="ECO:0007669"/>
    <property type="project" value="TreeGrafter"/>
</dbReference>
<dbReference type="EMBL" id="KZ303486">
    <property type="protein sequence ID" value="PIA19526.1"/>
    <property type="molecule type" value="Genomic_DNA"/>
</dbReference>
<protein>
    <submittedName>
        <fullName evidence="3">ARM repeat-containing protein</fullName>
    </submittedName>
</protein>
<dbReference type="PANTHER" id="PTHR12984">
    <property type="entry name" value="SCY1-RELATED S/T PROTEIN KINASE-LIKE"/>
    <property type="match status" value="1"/>
</dbReference>
<evidence type="ECO:0000256" key="1">
    <source>
        <dbReference type="SAM" id="MobiDB-lite"/>
    </source>
</evidence>
<feature type="domain" description="Protein kinase" evidence="2">
    <location>
        <begin position="12"/>
        <end position="288"/>
    </location>
</feature>
<organism evidence="3 4">
    <name type="scientific">Coemansia reversa (strain ATCC 12441 / NRRL 1564)</name>
    <dbReference type="NCBI Taxonomy" id="763665"/>
    <lineage>
        <taxon>Eukaryota</taxon>
        <taxon>Fungi</taxon>
        <taxon>Fungi incertae sedis</taxon>
        <taxon>Zoopagomycota</taxon>
        <taxon>Kickxellomycotina</taxon>
        <taxon>Kickxellomycetes</taxon>
        <taxon>Kickxellales</taxon>
        <taxon>Kickxellaceae</taxon>
        <taxon>Coemansia</taxon>
    </lineage>
</organism>
<dbReference type="Gene3D" id="3.30.200.20">
    <property type="entry name" value="Phosphorylase Kinase, domain 1"/>
    <property type="match status" value="1"/>
</dbReference>
<dbReference type="InterPro" id="IPR000719">
    <property type="entry name" value="Prot_kinase_dom"/>
</dbReference>
<dbReference type="SMART" id="SM00220">
    <property type="entry name" value="S_TKc"/>
    <property type="match status" value="1"/>
</dbReference>
<dbReference type="GO" id="GO:0004672">
    <property type="term" value="F:protein kinase activity"/>
    <property type="evidence" value="ECO:0007669"/>
    <property type="project" value="InterPro"/>
</dbReference>
<feature type="region of interest" description="Disordered" evidence="1">
    <location>
        <begin position="647"/>
        <end position="703"/>
    </location>
</feature>
<dbReference type="GO" id="GO:0005737">
    <property type="term" value="C:cytoplasm"/>
    <property type="evidence" value="ECO:0007669"/>
    <property type="project" value="TreeGrafter"/>
</dbReference>
<keyword evidence="4" id="KW-1185">Reference proteome</keyword>
<feature type="compositionally biased region" description="Polar residues" evidence="1">
    <location>
        <begin position="673"/>
        <end position="688"/>
    </location>
</feature>
<sequence length="835" mass="89172">MSALSSYLLSTLSRVGSLGSGGVPDFHFTIGEKLEAFSGKSIWDIHNSKSSDGKQEATVFVFDKSRGTSYTAAALNALKRMRTLRHPGIVRYLEGTETPDAVYIATEPVVPLSLVLSGPEHAGEEGDELKRWGLFKAAGALRFINEDCRLVHANVSAASVFVTKAGEWRLGAFELMDTQGEKDDGQHMYRYYSSVIPDYAMRMAPEIEAQEWQGLESAKSGTLDGWGLACLIYEAYNGDIQSQSQMQTQGQIPPALWSLYQRLRAQDMRRRMTPAEFLQTGQLPGAFLDSEFVNACQFIENVAVKEDDERSEFFASLDTTIASFPSTFTKYKILPELLKLIEFGGIGGNASGHDAKVLGCVIQIGKDMDEDEYNELVAPAIVQLFGSNDRALRFSLLEHMSSFISAIPSALVVKKVFPNFVSGFLDAAPAIREATVKASLAMASKLSQKTLNNDLLKQLVRMVGDAEPGIRTNALICIGKLCTAKKGVLNLESDGVTEMSLRYVVCPALMQALRDQFPPVRSAALAVASACAPQWDALEISRRVIPCISPLLVDGEKPVRVAALKAINAMVSRIEVHAQTMPDTLAKKQPTTNAASVAAAANVSNQAEAAANMAGSSDGWGGWAVSSLSSTFSGALSLASSLPIGNSQQQYERAPSAPAAGEDSSNKPAMSAGLTQPLVSPAATSLRGTGTTMSSPTSSNTAVPYAAAPAPKVVSGGWEFNDDWDEGGDGDGWGLDNDDELWNAEESNNHSNFNKGPAQSKTSIAPTLTSRNSNTFSQSVPMVTKKSLKLAKSAPKKPAPTSGGKSNPSALKRKGLGAMKLGGTPKSNAILDELL</sequence>
<dbReference type="GO" id="GO:0005524">
    <property type="term" value="F:ATP binding"/>
    <property type="evidence" value="ECO:0007669"/>
    <property type="project" value="InterPro"/>
</dbReference>
<dbReference type="OrthoDB" id="447103at2759"/>
<evidence type="ECO:0000259" key="2">
    <source>
        <dbReference type="PROSITE" id="PS50011"/>
    </source>
</evidence>
<gene>
    <name evidence="3" type="ORF">COEREDRAFT_84168</name>
</gene>
<dbReference type="STRING" id="763665.A0A2G5BKI6"/>
<dbReference type="InterPro" id="IPR011009">
    <property type="entry name" value="Kinase-like_dom_sf"/>
</dbReference>
<feature type="compositionally biased region" description="Polar residues" evidence="1">
    <location>
        <begin position="745"/>
        <end position="781"/>
    </location>
</feature>
<accession>A0A2G5BKI6</accession>
<reference evidence="3 4" key="1">
    <citation type="journal article" date="2015" name="Genome Biol. Evol.">
        <title>Phylogenomic analyses indicate that early fungi evolved digesting cell walls of algal ancestors of land plants.</title>
        <authorList>
            <person name="Chang Y."/>
            <person name="Wang S."/>
            <person name="Sekimoto S."/>
            <person name="Aerts A.L."/>
            <person name="Choi C."/>
            <person name="Clum A."/>
            <person name="LaButti K.M."/>
            <person name="Lindquist E.A."/>
            <person name="Yee Ngan C."/>
            <person name="Ohm R.A."/>
            <person name="Salamov A.A."/>
            <person name="Grigoriev I.V."/>
            <person name="Spatafora J.W."/>
            <person name="Berbee M.L."/>
        </authorList>
    </citation>
    <scope>NUCLEOTIDE SEQUENCE [LARGE SCALE GENOMIC DNA]</scope>
    <source>
        <strain evidence="3 4">NRRL 1564</strain>
    </source>
</reference>
<name>A0A2G5BKI6_COERN</name>
<proteinExistence type="predicted"/>
<dbReference type="SUPFAM" id="SSF48371">
    <property type="entry name" value="ARM repeat"/>
    <property type="match status" value="1"/>
</dbReference>
<dbReference type="SUPFAM" id="SSF56112">
    <property type="entry name" value="Protein kinase-like (PK-like)"/>
    <property type="match status" value="1"/>
</dbReference>
<dbReference type="PROSITE" id="PS50011">
    <property type="entry name" value="PROTEIN_KINASE_DOM"/>
    <property type="match status" value="1"/>
</dbReference>
<dbReference type="InterPro" id="IPR011989">
    <property type="entry name" value="ARM-like"/>
</dbReference>